<evidence type="ECO:0000313" key="2">
    <source>
        <dbReference type="Proteomes" id="UP000320776"/>
    </source>
</evidence>
<proteinExistence type="predicted"/>
<dbReference type="EMBL" id="CP036259">
    <property type="protein sequence ID" value="QDR81011.1"/>
    <property type="molecule type" value="Genomic_DNA"/>
</dbReference>
<keyword evidence="2" id="KW-1185">Reference proteome</keyword>
<reference evidence="1 2" key="1">
    <citation type="submission" date="2019-02" db="EMBL/GenBank/DDBJ databases">
        <title>Closed genome of Sporomusa termitida DSM 4440.</title>
        <authorList>
            <person name="Poehlein A."/>
            <person name="Daniel R."/>
        </authorList>
    </citation>
    <scope>NUCLEOTIDE SEQUENCE [LARGE SCALE GENOMIC DNA]</scope>
    <source>
        <strain evidence="1 2">DSM 4440</strain>
    </source>
</reference>
<dbReference type="AlphaFoldDB" id="A0A517DUI4"/>
<dbReference type="KEGG" id="sted:SPTER_23660"/>
<sequence length="113" mass="12152">MNMIVTERAQEFIAQEGGIITVKLEQRLIPNCCNPPSIAPVPAVKTGKPEEGEAAEYAAVTIDGAEIYAHTSIRNYDNENPLRVDIETTLFGKRLVVYGLPAPGKDCGGCTSC</sequence>
<organism evidence="1 2">
    <name type="scientific">Sporomusa termitida</name>
    <dbReference type="NCBI Taxonomy" id="2377"/>
    <lineage>
        <taxon>Bacteria</taxon>
        <taxon>Bacillati</taxon>
        <taxon>Bacillota</taxon>
        <taxon>Negativicutes</taxon>
        <taxon>Selenomonadales</taxon>
        <taxon>Sporomusaceae</taxon>
        <taxon>Sporomusa</taxon>
    </lineage>
</organism>
<dbReference type="InterPro" id="IPR049744">
    <property type="entry name" value="CC/Se_fam"/>
</dbReference>
<dbReference type="Proteomes" id="UP000320776">
    <property type="component" value="Chromosome"/>
</dbReference>
<dbReference type="OrthoDB" id="1682039at2"/>
<dbReference type="NCBIfam" id="NF041239">
    <property type="entry name" value="Moor_selen_rel"/>
    <property type="match status" value="1"/>
</dbReference>
<evidence type="ECO:0008006" key="3">
    <source>
        <dbReference type="Google" id="ProtNLM"/>
    </source>
</evidence>
<evidence type="ECO:0000313" key="1">
    <source>
        <dbReference type="EMBL" id="QDR81011.1"/>
    </source>
</evidence>
<protein>
    <recommendedName>
        <fullName evidence="3">HesB-like selenoprotein</fullName>
    </recommendedName>
</protein>
<gene>
    <name evidence="1" type="ORF">SPTER_23660</name>
</gene>
<name>A0A517DUI4_9FIRM</name>
<accession>A0A517DUI4</accession>
<dbReference type="RefSeq" id="WP_144350554.1">
    <property type="nucleotide sequence ID" value="NZ_CP036259.1"/>
</dbReference>